<accession>A0A1Y0IP91</accession>
<dbReference type="SUPFAM" id="SSF49764">
    <property type="entry name" value="HSP20-like chaperones"/>
    <property type="match status" value="1"/>
</dbReference>
<feature type="domain" description="SHSP" evidence="4">
    <location>
        <begin position="67"/>
        <end position="181"/>
    </location>
</feature>
<dbReference type="EMBL" id="CP021434">
    <property type="protein sequence ID" value="ARU62090.1"/>
    <property type="molecule type" value="Genomic_DNA"/>
</dbReference>
<feature type="region of interest" description="Disordered" evidence="3">
    <location>
        <begin position="39"/>
        <end position="75"/>
    </location>
</feature>
<dbReference type="Gene3D" id="2.60.40.790">
    <property type="match status" value="1"/>
</dbReference>
<dbReference type="PROSITE" id="PS01031">
    <property type="entry name" value="SHSP"/>
    <property type="match status" value="1"/>
</dbReference>
<organism evidence="5 6">
    <name type="scientific">Tumebacillus avium</name>
    <dbReference type="NCBI Taxonomy" id="1903704"/>
    <lineage>
        <taxon>Bacteria</taxon>
        <taxon>Bacillati</taxon>
        <taxon>Bacillota</taxon>
        <taxon>Bacilli</taxon>
        <taxon>Bacillales</taxon>
        <taxon>Alicyclobacillaceae</taxon>
        <taxon>Tumebacillus</taxon>
    </lineage>
</organism>
<dbReference type="AlphaFoldDB" id="A0A1Y0IP91"/>
<dbReference type="Proteomes" id="UP000195437">
    <property type="component" value="Chromosome"/>
</dbReference>
<dbReference type="InterPro" id="IPR008978">
    <property type="entry name" value="HSP20-like_chaperone"/>
</dbReference>
<dbReference type="CDD" id="cd06464">
    <property type="entry name" value="ACD_sHsps-like"/>
    <property type="match status" value="1"/>
</dbReference>
<evidence type="ECO:0000313" key="6">
    <source>
        <dbReference type="Proteomes" id="UP000195437"/>
    </source>
</evidence>
<comment type="similarity">
    <text evidence="1 2">Belongs to the small heat shock protein (HSP20) family.</text>
</comment>
<keyword evidence="6" id="KW-1185">Reference proteome</keyword>
<reference evidence="6" key="1">
    <citation type="submission" date="2017-05" db="EMBL/GenBank/DDBJ databases">
        <authorList>
            <person name="Sung H."/>
        </authorList>
    </citation>
    <scope>NUCLEOTIDE SEQUENCE [LARGE SCALE GENOMIC DNA]</scope>
    <source>
        <strain evidence="6">AR23208</strain>
    </source>
</reference>
<dbReference type="KEGG" id="tum:CBW65_14580"/>
<gene>
    <name evidence="5" type="ORF">CBW65_14580</name>
</gene>
<dbReference type="Pfam" id="PF00011">
    <property type="entry name" value="HSP20"/>
    <property type="match status" value="1"/>
</dbReference>
<protein>
    <recommendedName>
        <fullName evidence="4">SHSP domain-containing protein</fullName>
    </recommendedName>
</protein>
<name>A0A1Y0IP91_9BACL</name>
<evidence type="ECO:0000256" key="1">
    <source>
        <dbReference type="PROSITE-ProRule" id="PRU00285"/>
    </source>
</evidence>
<evidence type="ECO:0000256" key="3">
    <source>
        <dbReference type="SAM" id="MobiDB-lite"/>
    </source>
</evidence>
<evidence type="ECO:0000256" key="2">
    <source>
        <dbReference type="RuleBase" id="RU003616"/>
    </source>
</evidence>
<sequence length="182" mass="20740">MKGGITVKDNRSWSRWEKQARQFFGDDFWTDILSVIPDAEQQHRGSEDLRSYERGTGTVEPSDPGSSRSAPASKPAVDLYETEKQILVHIELPGLKDLSSVEVYTQHGHLIVKGTLERPYPDLRPVRSERFIGPFSLSLPIDKPIVEANIQALYRNGLLEIRLPRRRKKNGAVRRINIQNEP</sequence>
<proteinExistence type="inferred from homology"/>
<evidence type="ECO:0000259" key="4">
    <source>
        <dbReference type="PROSITE" id="PS01031"/>
    </source>
</evidence>
<feature type="compositionally biased region" description="Basic and acidic residues" evidence="3">
    <location>
        <begin position="40"/>
        <end position="53"/>
    </location>
</feature>
<evidence type="ECO:0000313" key="5">
    <source>
        <dbReference type="EMBL" id="ARU62090.1"/>
    </source>
</evidence>
<dbReference type="InterPro" id="IPR002068">
    <property type="entry name" value="A-crystallin/Hsp20_dom"/>
</dbReference>